<name>A0A1T2LC66_9GAMM</name>
<dbReference type="PROSITE" id="PS51007">
    <property type="entry name" value="CYTC"/>
    <property type="match status" value="1"/>
</dbReference>
<evidence type="ECO:0000313" key="7">
    <source>
        <dbReference type="Proteomes" id="UP000190198"/>
    </source>
</evidence>
<gene>
    <name evidence="6" type="ORF">BOW52_02655</name>
</gene>
<accession>A0A1T2LC66</accession>
<evidence type="ECO:0000256" key="3">
    <source>
        <dbReference type="ARBA" id="ARBA00023004"/>
    </source>
</evidence>
<evidence type="ECO:0000313" key="6">
    <source>
        <dbReference type="EMBL" id="OOZ42536.1"/>
    </source>
</evidence>
<reference evidence="6 7" key="1">
    <citation type="submission" date="2016-11" db="EMBL/GenBank/DDBJ databases">
        <title>Mixed transmission modes and dynamic genome evolution in an obligate animal-bacterial symbiosis.</title>
        <authorList>
            <person name="Russell S.L."/>
            <person name="Corbett-Detig R.B."/>
            <person name="Cavanaugh C.M."/>
        </authorList>
    </citation>
    <scope>NUCLEOTIDE SEQUENCE [LARGE SCALE GENOMIC DNA]</scope>
    <source>
        <strain evidence="6">Sp-SM6</strain>
    </source>
</reference>
<evidence type="ECO:0000256" key="4">
    <source>
        <dbReference type="PROSITE-ProRule" id="PRU00433"/>
    </source>
</evidence>
<protein>
    <recommendedName>
        <fullName evidence="5">Cytochrome c domain-containing protein</fullName>
    </recommendedName>
</protein>
<evidence type="ECO:0000259" key="5">
    <source>
        <dbReference type="PROSITE" id="PS51007"/>
    </source>
</evidence>
<dbReference type="GO" id="GO:0046872">
    <property type="term" value="F:metal ion binding"/>
    <property type="evidence" value="ECO:0007669"/>
    <property type="project" value="UniProtKB-KW"/>
</dbReference>
<keyword evidence="1 4" id="KW-0349">Heme</keyword>
<keyword evidence="7" id="KW-1185">Reference proteome</keyword>
<organism evidence="6 7">
    <name type="scientific">Solemya elarraichensis gill symbiont</name>
    <dbReference type="NCBI Taxonomy" id="1918949"/>
    <lineage>
        <taxon>Bacteria</taxon>
        <taxon>Pseudomonadati</taxon>
        <taxon>Pseudomonadota</taxon>
        <taxon>Gammaproteobacteria</taxon>
        <taxon>sulfur-oxidizing symbionts</taxon>
    </lineage>
</organism>
<dbReference type="Gene3D" id="1.10.760.10">
    <property type="entry name" value="Cytochrome c-like domain"/>
    <property type="match status" value="1"/>
</dbReference>
<dbReference type="InterPro" id="IPR009056">
    <property type="entry name" value="Cyt_c-like_dom"/>
</dbReference>
<evidence type="ECO:0000256" key="1">
    <source>
        <dbReference type="ARBA" id="ARBA00022617"/>
    </source>
</evidence>
<comment type="caution">
    <text evidence="6">The sequence shown here is derived from an EMBL/GenBank/DDBJ whole genome shotgun (WGS) entry which is preliminary data.</text>
</comment>
<dbReference type="GO" id="GO:0009055">
    <property type="term" value="F:electron transfer activity"/>
    <property type="evidence" value="ECO:0007669"/>
    <property type="project" value="InterPro"/>
</dbReference>
<dbReference type="SUPFAM" id="SSF46626">
    <property type="entry name" value="Cytochrome c"/>
    <property type="match status" value="1"/>
</dbReference>
<dbReference type="OrthoDB" id="9797504at2"/>
<proteinExistence type="predicted"/>
<dbReference type="GO" id="GO:0020037">
    <property type="term" value="F:heme binding"/>
    <property type="evidence" value="ECO:0007669"/>
    <property type="project" value="InterPro"/>
</dbReference>
<keyword evidence="2 4" id="KW-0479">Metal-binding</keyword>
<dbReference type="Proteomes" id="UP000190198">
    <property type="component" value="Unassembled WGS sequence"/>
</dbReference>
<feature type="domain" description="Cytochrome c" evidence="5">
    <location>
        <begin position="17"/>
        <end position="112"/>
    </location>
</feature>
<dbReference type="InterPro" id="IPR036909">
    <property type="entry name" value="Cyt_c-like_dom_sf"/>
</dbReference>
<dbReference type="Pfam" id="PF00034">
    <property type="entry name" value="Cytochrom_C"/>
    <property type="match status" value="1"/>
</dbReference>
<sequence length="131" mass="14479">MCLLTVSGYSFAQDDHGVQAIGQMEFQKNCASCHGMDGKSGGSFVEFLKVQPTDLTTISQRNGGIFPHQKVYMLIREPEGAEGHGTLEMPVWGDRYSQEIIDQYGPDYTGPGGSVNERILELVFFLLSIQE</sequence>
<evidence type="ECO:0000256" key="2">
    <source>
        <dbReference type="ARBA" id="ARBA00022723"/>
    </source>
</evidence>
<dbReference type="AlphaFoldDB" id="A0A1T2LC66"/>
<dbReference type="EMBL" id="MPRK01000028">
    <property type="protein sequence ID" value="OOZ42536.1"/>
    <property type="molecule type" value="Genomic_DNA"/>
</dbReference>
<keyword evidence="3 4" id="KW-0408">Iron</keyword>